<evidence type="ECO:0000259" key="6">
    <source>
        <dbReference type="Pfam" id="PF03168"/>
    </source>
</evidence>
<dbReference type="STRING" id="3821.A0A151U3F5"/>
<evidence type="ECO:0000256" key="1">
    <source>
        <dbReference type="ARBA" id="ARBA00004167"/>
    </source>
</evidence>
<reference evidence="7 8" key="1">
    <citation type="journal article" date="2012" name="Nat. Biotechnol.">
        <title>Draft genome sequence of pigeonpea (Cajanus cajan), an orphan legume crop of resource-poor farmers.</title>
        <authorList>
            <person name="Varshney R.K."/>
            <person name="Chen W."/>
            <person name="Li Y."/>
            <person name="Bharti A.K."/>
            <person name="Saxena R.K."/>
            <person name="Schlueter J.A."/>
            <person name="Donoghue M.T."/>
            <person name="Azam S."/>
            <person name="Fan G."/>
            <person name="Whaley A.M."/>
            <person name="Farmer A.D."/>
            <person name="Sheridan J."/>
            <person name="Iwata A."/>
            <person name="Tuteja R."/>
            <person name="Penmetsa R.V."/>
            <person name="Wu W."/>
            <person name="Upadhyaya H.D."/>
            <person name="Yang S.P."/>
            <person name="Shah T."/>
            <person name="Saxena K.B."/>
            <person name="Michael T."/>
            <person name="McCombie W.R."/>
            <person name="Yang B."/>
            <person name="Zhang G."/>
            <person name="Yang H."/>
            <person name="Wang J."/>
            <person name="Spillane C."/>
            <person name="Cook D.R."/>
            <person name="May G.D."/>
            <person name="Xu X."/>
            <person name="Jackson S.A."/>
        </authorList>
    </citation>
    <scope>NUCLEOTIDE SEQUENCE [LARGE SCALE GENOMIC DNA]</scope>
    <source>
        <strain evidence="8">cv. Asha</strain>
    </source>
</reference>
<evidence type="ECO:0000256" key="3">
    <source>
        <dbReference type="ARBA" id="ARBA00022989"/>
    </source>
</evidence>
<name>A0A151U3F5_CAJCA</name>
<dbReference type="PANTHER" id="PTHR31415">
    <property type="entry name" value="OS05G0367900 PROTEIN"/>
    <property type="match status" value="1"/>
</dbReference>
<sequence>MSHLNGSYYGPAIPPPRKVGGGGGGGCLSCCCGCIFDCILGIICKILTTIIVIVVIVGLLFWLIVRPNVLKFHVTDAALNQFSYANNTLRYDLALNISVRNPNRRVGIYYDSVEAVALYQDVRFASRTLEPFFQHSKNTTLLSPVFKGQRVAPLSAEQGSKLEEEKGSGVYSIDAKLFMTVRFKFWWFKMGSVKPKIRCDLHVPLKSSNGTHHDAAFRDTECGWDYKRWWWFH</sequence>
<dbReference type="Proteomes" id="UP000075243">
    <property type="component" value="Chromosome 2"/>
</dbReference>
<dbReference type="InterPro" id="IPR004864">
    <property type="entry name" value="LEA_2"/>
</dbReference>
<dbReference type="InterPro" id="IPR044839">
    <property type="entry name" value="NDR1-like"/>
</dbReference>
<evidence type="ECO:0000256" key="4">
    <source>
        <dbReference type="ARBA" id="ARBA00023136"/>
    </source>
</evidence>
<dbReference type="GO" id="GO:0098542">
    <property type="term" value="P:defense response to other organism"/>
    <property type="evidence" value="ECO:0007669"/>
    <property type="project" value="InterPro"/>
</dbReference>
<evidence type="ECO:0000256" key="2">
    <source>
        <dbReference type="ARBA" id="ARBA00022692"/>
    </source>
</evidence>
<organism evidence="7 8">
    <name type="scientific">Cajanus cajan</name>
    <name type="common">Pigeon pea</name>
    <name type="synonym">Cajanus indicus</name>
    <dbReference type="NCBI Taxonomy" id="3821"/>
    <lineage>
        <taxon>Eukaryota</taxon>
        <taxon>Viridiplantae</taxon>
        <taxon>Streptophyta</taxon>
        <taxon>Embryophyta</taxon>
        <taxon>Tracheophyta</taxon>
        <taxon>Spermatophyta</taxon>
        <taxon>Magnoliopsida</taxon>
        <taxon>eudicotyledons</taxon>
        <taxon>Gunneridae</taxon>
        <taxon>Pentapetalae</taxon>
        <taxon>rosids</taxon>
        <taxon>fabids</taxon>
        <taxon>Fabales</taxon>
        <taxon>Fabaceae</taxon>
        <taxon>Papilionoideae</taxon>
        <taxon>50 kb inversion clade</taxon>
        <taxon>NPAAA clade</taxon>
        <taxon>indigoferoid/millettioid clade</taxon>
        <taxon>Phaseoleae</taxon>
        <taxon>Cajanus</taxon>
    </lineage>
</organism>
<dbReference type="GO" id="GO:0009506">
    <property type="term" value="C:plasmodesma"/>
    <property type="evidence" value="ECO:0007669"/>
    <property type="project" value="TreeGrafter"/>
</dbReference>
<keyword evidence="8" id="KW-1185">Reference proteome</keyword>
<gene>
    <name evidence="7" type="ORF">KK1_006482</name>
</gene>
<evidence type="ECO:0000256" key="5">
    <source>
        <dbReference type="SAM" id="Phobius"/>
    </source>
</evidence>
<keyword evidence="4 5" id="KW-0472">Membrane</keyword>
<dbReference type="OMA" id="STDCHIH"/>
<protein>
    <submittedName>
        <fullName evidence="7">Syntaxin-24</fullName>
    </submittedName>
</protein>
<evidence type="ECO:0000313" key="7">
    <source>
        <dbReference type="EMBL" id="KYP73825.1"/>
    </source>
</evidence>
<dbReference type="GO" id="GO:0005886">
    <property type="term" value="C:plasma membrane"/>
    <property type="evidence" value="ECO:0007669"/>
    <property type="project" value="TreeGrafter"/>
</dbReference>
<comment type="subcellular location">
    <subcellularLocation>
        <location evidence="1">Membrane</location>
        <topology evidence="1">Single-pass membrane protein</topology>
    </subcellularLocation>
</comment>
<dbReference type="Pfam" id="PF03168">
    <property type="entry name" value="LEA_2"/>
    <property type="match status" value="1"/>
</dbReference>
<keyword evidence="2 5" id="KW-0812">Transmembrane</keyword>
<evidence type="ECO:0000313" key="8">
    <source>
        <dbReference type="Proteomes" id="UP000075243"/>
    </source>
</evidence>
<dbReference type="PANTHER" id="PTHR31415:SF61">
    <property type="entry name" value="LATE EMBRYOGENESIS ABUNDANT PROTEIN"/>
    <property type="match status" value="1"/>
</dbReference>
<accession>A0A151U3F5</accession>
<dbReference type="EMBL" id="CM003604">
    <property type="protein sequence ID" value="KYP73825.1"/>
    <property type="molecule type" value="Genomic_DNA"/>
</dbReference>
<feature type="transmembrane region" description="Helical" evidence="5">
    <location>
        <begin position="46"/>
        <end position="65"/>
    </location>
</feature>
<dbReference type="AlphaFoldDB" id="A0A151U3F5"/>
<feature type="domain" description="Late embryogenesis abundant protein LEA-2 subgroup" evidence="6">
    <location>
        <begin position="97"/>
        <end position="193"/>
    </location>
</feature>
<dbReference type="Gramene" id="C.cajan_06305.t">
    <property type="protein sequence ID" value="C.cajan_06305.t"/>
    <property type="gene ID" value="C.cajan_06305"/>
</dbReference>
<keyword evidence="3 5" id="KW-1133">Transmembrane helix</keyword>
<proteinExistence type="predicted"/>